<evidence type="ECO:0000256" key="7">
    <source>
        <dbReference type="HAMAP-Rule" id="MF_01844"/>
    </source>
</evidence>
<sequence>MQKIGKLLKHEATGGVLIIIASLLALLFQNTILTEFYNEFLRLKSGIVLGEYKIIKPLILWVNDGLMALFFFYIGLEVKREILVGELRTPSRVVLPVVGGIGGVVVPALCFLAFTYGDDFAMRGWAIPTVSDTAFAVGILLLLGSKVPSSLKLFLLLLAIIDDICAVVIVAFFYTSELSNFALIMAGVLICVLFILNVLKVNKFGFYAAAMALLWVSFLESGVHSTIAGVIAAFFIPLKPIKGYSMLRYVENSLKNFITYIVMPLFAFVNAGIPLTNEAFGGLMHPASLGIIFGLVLAKPLGVFAFSYVVIKLKLANLPMGANYKQFLGLAFLTGIGASMSLFIDSIAYNDSNLFFYADKLAILIASFLAAIIGYQILNKNATKQEPVKAIVNDEIGEDELG</sequence>
<dbReference type="NCBIfam" id="NF007112">
    <property type="entry name" value="PRK09561.1"/>
    <property type="match status" value="1"/>
</dbReference>
<keyword evidence="7" id="KW-0739">Sodium transport</keyword>
<dbReference type="RefSeq" id="WP_154569918.1">
    <property type="nucleotide sequence ID" value="NZ_VWSJ01000001.1"/>
</dbReference>
<feature type="transmembrane region" description="Helical" evidence="7">
    <location>
        <begin position="287"/>
        <end position="311"/>
    </location>
</feature>
<evidence type="ECO:0000313" key="9">
    <source>
        <dbReference type="Proteomes" id="UP000476338"/>
    </source>
</evidence>
<proteinExistence type="inferred from homology"/>
<keyword evidence="3" id="KW-0997">Cell inner membrane</keyword>
<keyword evidence="4 7" id="KW-0812">Transmembrane</keyword>
<dbReference type="AlphaFoldDB" id="A0A6L5WG01"/>
<comment type="catalytic activity">
    <reaction evidence="7">
        <text>Na(+)(in) + 2 H(+)(out) = Na(+)(out) + 2 H(+)(in)</text>
        <dbReference type="Rhea" id="RHEA:29251"/>
        <dbReference type="ChEBI" id="CHEBI:15378"/>
        <dbReference type="ChEBI" id="CHEBI:29101"/>
    </reaction>
</comment>
<feature type="transmembrane region" description="Helical" evidence="7">
    <location>
        <begin position="153"/>
        <end position="174"/>
    </location>
</feature>
<dbReference type="InterPro" id="IPR004670">
    <property type="entry name" value="NhaA"/>
</dbReference>
<evidence type="ECO:0000256" key="2">
    <source>
        <dbReference type="ARBA" id="ARBA00022475"/>
    </source>
</evidence>
<keyword evidence="2 7" id="KW-1003">Cell membrane</keyword>
<feature type="transmembrane region" description="Helical" evidence="7">
    <location>
        <begin position="327"/>
        <end position="349"/>
    </location>
</feature>
<dbReference type="GO" id="GO:0005886">
    <property type="term" value="C:plasma membrane"/>
    <property type="evidence" value="ECO:0007669"/>
    <property type="project" value="UniProtKB-SubCell"/>
</dbReference>
<dbReference type="EMBL" id="VWSJ01000001">
    <property type="protein sequence ID" value="MSN95646.1"/>
    <property type="molecule type" value="Genomic_DNA"/>
</dbReference>
<dbReference type="GO" id="GO:0015385">
    <property type="term" value="F:sodium:proton antiporter activity"/>
    <property type="evidence" value="ECO:0007669"/>
    <property type="project" value="UniProtKB-UniRule"/>
</dbReference>
<feature type="transmembrane region" description="Helical" evidence="7">
    <location>
        <begin position="257"/>
        <end position="275"/>
    </location>
</feature>
<feature type="transmembrane region" description="Helical" evidence="7">
    <location>
        <begin position="361"/>
        <end position="378"/>
    </location>
</feature>
<feature type="transmembrane region" description="Helical" evidence="7">
    <location>
        <begin position="205"/>
        <end position="236"/>
    </location>
</feature>
<dbReference type="HAMAP" id="MF_01844">
    <property type="entry name" value="NhaA"/>
    <property type="match status" value="1"/>
</dbReference>
<comment type="function">
    <text evidence="7">Na(+)/H(+) antiporter that extrudes sodium in exchange for external protons.</text>
</comment>
<dbReference type="Gene3D" id="1.20.1530.10">
    <property type="entry name" value="Na+/H+ antiporter like domain"/>
    <property type="match status" value="1"/>
</dbReference>
<keyword evidence="7" id="KW-0915">Sodium</keyword>
<reference evidence="8 9" key="1">
    <citation type="submission" date="2019-09" db="EMBL/GenBank/DDBJ databases">
        <authorList>
            <person name="Silva M."/>
            <person name="Pereira G."/>
            <person name="Lopes-Da-Costa L."/>
            <person name="Silva E."/>
        </authorList>
    </citation>
    <scope>NUCLEOTIDE SEQUENCE [LARGE SCALE GENOMIC DNA]</scope>
    <source>
        <strain evidence="8 9">FMV-PI01</strain>
    </source>
</reference>
<feature type="transmembrane region" description="Helical" evidence="7">
    <location>
        <begin position="54"/>
        <end position="74"/>
    </location>
</feature>
<accession>A0A6L5WG01</accession>
<evidence type="ECO:0000313" key="8">
    <source>
        <dbReference type="EMBL" id="MSN95646.1"/>
    </source>
</evidence>
<dbReference type="PANTHER" id="PTHR30341">
    <property type="entry name" value="SODIUM ION/PROTON ANTIPORTER NHAA-RELATED"/>
    <property type="match status" value="1"/>
</dbReference>
<protein>
    <recommendedName>
        <fullName evidence="7">Na(+)/H(+) antiporter NhaA</fullName>
    </recommendedName>
    <alternativeName>
        <fullName evidence="7">Sodium/proton antiporter NhaA</fullName>
    </alternativeName>
</protein>
<gene>
    <name evidence="7 8" type="primary">nhaA</name>
    <name evidence="8" type="ORF">F1B92_00270</name>
</gene>
<organism evidence="8 9">
    <name type="scientific">Campylobacter portucalensis</name>
    <dbReference type="NCBI Taxonomy" id="2608384"/>
    <lineage>
        <taxon>Bacteria</taxon>
        <taxon>Pseudomonadati</taxon>
        <taxon>Campylobacterota</taxon>
        <taxon>Epsilonproteobacteria</taxon>
        <taxon>Campylobacterales</taxon>
        <taxon>Campylobacteraceae</taxon>
        <taxon>Campylobacter</taxon>
    </lineage>
</organism>
<dbReference type="PANTHER" id="PTHR30341:SF0">
    <property type="entry name" value="NA(+)_H(+) ANTIPORTER NHAA"/>
    <property type="match status" value="1"/>
</dbReference>
<keyword evidence="6 7" id="KW-0472">Membrane</keyword>
<comment type="subcellular location">
    <subcellularLocation>
        <location evidence="1">Cell inner membrane</location>
        <topology evidence="1">Multi-pass membrane protein</topology>
    </subcellularLocation>
    <subcellularLocation>
        <location evidence="7">Cell membrane</location>
        <topology evidence="7">Multi-pass membrane protein</topology>
    </subcellularLocation>
</comment>
<comment type="similarity">
    <text evidence="7">Belongs to the NhaA Na(+)/H(+) (TC 2.A.33) antiporter family.</text>
</comment>
<feature type="transmembrane region" description="Helical" evidence="7">
    <location>
        <begin position="12"/>
        <end position="33"/>
    </location>
</feature>
<feature type="transmembrane region" description="Helical" evidence="7">
    <location>
        <begin position="181"/>
        <end position="199"/>
    </location>
</feature>
<keyword evidence="7" id="KW-0406">Ion transport</keyword>
<dbReference type="Pfam" id="PF06965">
    <property type="entry name" value="Na_H_antiport_1"/>
    <property type="match status" value="1"/>
</dbReference>
<keyword evidence="7" id="KW-0050">Antiport</keyword>
<feature type="transmembrane region" description="Helical" evidence="7">
    <location>
        <begin position="94"/>
        <end position="114"/>
    </location>
</feature>
<feature type="transmembrane region" description="Helical" evidence="7">
    <location>
        <begin position="126"/>
        <end position="147"/>
    </location>
</feature>
<keyword evidence="7" id="KW-0813">Transport</keyword>
<evidence type="ECO:0000256" key="1">
    <source>
        <dbReference type="ARBA" id="ARBA00004429"/>
    </source>
</evidence>
<evidence type="ECO:0000256" key="3">
    <source>
        <dbReference type="ARBA" id="ARBA00022519"/>
    </source>
</evidence>
<reference evidence="8 9" key="2">
    <citation type="submission" date="2020-03" db="EMBL/GenBank/DDBJ databases">
        <title>Campylobacter portucalensis sp. nov., a new species of Campylobacter isolated from the reproductive tract of bulls.</title>
        <authorList>
            <person name="Silva M.F."/>
            <person name="Pereira G."/>
            <person name="Carneiro C."/>
            <person name="Hemphill A."/>
            <person name="Mateus L."/>
            <person name="Lopes-Da-Costa L."/>
            <person name="Silva E."/>
        </authorList>
    </citation>
    <scope>NUCLEOTIDE SEQUENCE [LARGE SCALE GENOMIC DNA]</scope>
    <source>
        <strain evidence="8 9">FMV-PI01</strain>
    </source>
</reference>
<evidence type="ECO:0000256" key="5">
    <source>
        <dbReference type="ARBA" id="ARBA00022989"/>
    </source>
</evidence>
<name>A0A6L5WG01_9BACT</name>
<evidence type="ECO:0000256" key="6">
    <source>
        <dbReference type="ARBA" id="ARBA00023136"/>
    </source>
</evidence>
<keyword evidence="5 7" id="KW-1133">Transmembrane helix</keyword>
<dbReference type="GO" id="GO:0006885">
    <property type="term" value="P:regulation of pH"/>
    <property type="evidence" value="ECO:0007669"/>
    <property type="project" value="UniProtKB-UniRule"/>
</dbReference>
<evidence type="ECO:0000256" key="4">
    <source>
        <dbReference type="ARBA" id="ARBA00022692"/>
    </source>
</evidence>
<comment type="caution">
    <text evidence="8">The sequence shown here is derived from an EMBL/GenBank/DDBJ whole genome shotgun (WGS) entry which is preliminary data.</text>
</comment>
<dbReference type="InterPro" id="IPR023171">
    <property type="entry name" value="Na/H_antiporter_dom_sf"/>
</dbReference>
<dbReference type="NCBIfam" id="TIGR00773">
    <property type="entry name" value="NhaA"/>
    <property type="match status" value="1"/>
</dbReference>
<dbReference type="Proteomes" id="UP000476338">
    <property type="component" value="Unassembled WGS sequence"/>
</dbReference>
<keyword evidence="9" id="KW-1185">Reference proteome</keyword>